<evidence type="ECO:0000313" key="4">
    <source>
        <dbReference type="Proteomes" id="UP000019753"/>
    </source>
</evidence>
<feature type="signal peptide" evidence="2">
    <location>
        <begin position="1"/>
        <end position="25"/>
    </location>
</feature>
<dbReference type="Proteomes" id="UP000019753">
    <property type="component" value="Unassembled WGS sequence"/>
</dbReference>
<protein>
    <submittedName>
        <fullName evidence="3">Uncharacterized protein</fullName>
    </submittedName>
</protein>
<evidence type="ECO:0000256" key="1">
    <source>
        <dbReference type="SAM" id="MobiDB-lite"/>
    </source>
</evidence>
<feature type="non-terminal residue" evidence="3">
    <location>
        <position position="1"/>
    </location>
</feature>
<feature type="compositionally biased region" description="Gly residues" evidence="1">
    <location>
        <begin position="150"/>
        <end position="170"/>
    </location>
</feature>
<feature type="region of interest" description="Disordered" evidence="1">
    <location>
        <begin position="100"/>
        <end position="186"/>
    </location>
</feature>
<sequence length="186" mass="18868">RRRRARAAVLLTAVTVLTGCAPAPADLGADAAGRLQEAVWAVTTAAAQGRHDAAVGALARVRDELDQAAEDGDISVQRYRAVDEALRRAEAELTAVREAAAVAAEGTPEDVPVEEETAAPAAPAPVAPVVPVEPAPHPQEPSGPDDTGQGNQGNGVGPDGNRGRGGGQGKGEGRRSSQREGGRAGR</sequence>
<evidence type="ECO:0000256" key="2">
    <source>
        <dbReference type="SAM" id="SignalP"/>
    </source>
</evidence>
<feature type="compositionally biased region" description="Basic and acidic residues" evidence="1">
    <location>
        <begin position="171"/>
        <end position="186"/>
    </location>
</feature>
<name>A0A021VY90_9CELL</name>
<feature type="compositionally biased region" description="Pro residues" evidence="1">
    <location>
        <begin position="122"/>
        <end position="141"/>
    </location>
</feature>
<organism evidence="3 4">
    <name type="scientific">Actinotalea ferrariae CF5-4</name>
    <dbReference type="NCBI Taxonomy" id="948458"/>
    <lineage>
        <taxon>Bacteria</taxon>
        <taxon>Bacillati</taxon>
        <taxon>Actinomycetota</taxon>
        <taxon>Actinomycetes</taxon>
        <taxon>Micrococcales</taxon>
        <taxon>Cellulomonadaceae</taxon>
        <taxon>Actinotalea</taxon>
    </lineage>
</organism>
<accession>A0A021VY90</accession>
<feature type="compositionally biased region" description="Acidic residues" evidence="1">
    <location>
        <begin position="107"/>
        <end position="117"/>
    </location>
</feature>
<feature type="chain" id="PRO_5001496962" evidence="2">
    <location>
        <begin position="26"/>
        <end position="186"/>
    </location>
</feature>
<dbReference type="AlphaFoldDB" id="A0A021VY90"/>
<evidence type="ECO:0000313" key="3">
    <source>
        <dbReference type="EMBL" id="EYR64032.1"/>
    </source>
</evidence>
<proteinExistence type="predicted"/>
<dbReference type="EMBL" id="AXCW01000054">
    <property type="protein sequence ID" value="EYR64032.1"/>
    <property type="molecule type" value="Genomic_DNA"/>
</dbReference>
<gene>
    <name evidence="3" type="ORF">N866_16445</name>
</gene>
<keyword evidence="2" id="KW-0732">Signal</keyword>
<keyword evidence="4" id="KW-1185">Reference proteome</keyword>
<dbReference type="RefSeq" id="WP_034224601.1">
    <property type="nucleotide sequence ID" value="NZ_AXCW01000054.1"/>
</dbReference>
<comment type="caution">
    <text evidence="3">The sequence shown here is derived from an EMBL/GenBank/DDBJ whole genome shotgun (WGS) entry which is preliminary data.</text>
</comment>
<reference evidence="3 4" key="1">
    <citation type="submission" date="2014-01" db="EMBL/GenBank/DDBJ databases">
        <title>Actinotalea ferrariae CF5-4.</title>
        <authorList>
            <person name="Chen F."/>
            <person name="Li Y."/>
            <person name="Wang G."/>
        </authorList>
    </citation>
    <scope>NUCLEOTIDE SEQUENCE [LARGE SCALE GENOMIC DNA]</scope>
    <source>
        <strain evidence="3 4">CF5-4</strain>
    </source>
</reference>